<evidence type="ECO:0000313" key="1">
    <source>
        <dbReference type="EMBL" id="MBB5751947.1"/>
    </source>
</evidence>
<dbReference type="EMBL" id="JACHOO010000002">
    <property type="protein sequence ID" value="MBB5751947.1"/>
    <property type="molecule type" value="Genomic_DNA"/>
</dbReference>
<dbReference type="RefSeq" id="WP_183853168.1">
    <property type="nucleotide sequence ID" value="NZ_JACHOO010000002.1"/>
</dbReference>
<protein>
    <submittedName>
        <fullName evidence="1">Uncharacterized protein</fullName>
    </submittedName>
</protein>
<sequence>MATLLFFLRPSAPADGHISQQSPFLAAGLIHRLTEAATGAQVRFLHGNHADA</sequence>
<keyword evidence="2" id="KW-1185">Reference proteome</keyword>
<name>A0A7W9FJP6_9HYPH</name>
<comment type="caution">
    <text evidence="1">The sequence shown here is derived from an EMBL/GenBank/DDBJ whole genome shotgun (WGS) entry which is preliminary data.</text>
</comment>
<gene>
    <name evidence="1" type="ORF">GGQ63_000999</name>
</gene>
<reference evidence="1 2" key="1">
    <citation type="submission" date="2020-08" db="EMBL/GenBank/DDBJ databases">
        <title>Genomic Encyclopedia of Type Strains, Phase IV (KMG-IV): sequencing the most valuable type-strain genomes for metagenomic binning, comparative biology and taxonomic classification.</title>
        <authorList>
            <person name="Goeker M."/>
        </authorList>
    </citation>
    <scope>NUCLEOTIDE SEQUENCE [LARGE SCALE GENOMIC DNA]</scope>
    <source>
        <strain evidence="1 2">DSM 16268</strain>
    </source>
</reference>
<organism evidence="1 2">
    <name type="scientific">Prosthecomicrobium pneumaticum</name>
    <dbReference type="NCBI Taxonomy" id="81895"/>
    <lineage>
        <taxon>Bacteria</taxon>
        <taxon>Pseudomonadati</taxon>
        <taxon>Pseudomonadota</taxon>
        <taxon>Alphaproteobacteria</taxon>
        <taxon>Hyphomicrobiales</taxon>
        <taxon>Kaistiaceae</taxon>
        <taxon>Prosthecomicrobium</taxon>
    </lineage>
</organism>
<dbReference type="AlphaFoldDB" id="A0A7W9FJP6"/>
<proteinExistence type="predicted"/>
<evidence type="ECO:0000313" key="2">
    <source>
        <dbReference type="Proteomes" id="UP000523821"/>
    </source>
</evidence>
<dbReference type="Proteomes" id="UP000523821">
    <property type="component" value="Unassembled WGS sequence"/>
</dbReference>
<accession>A0A7W9FJP6</accession>